<dbReference type="PANTHER" id="PTHR35010">
    <property type="entry name" value="BLL4672 PROTEIN-RELATED"/>
    <property type="match status" value="1"/>
</dbReference>
<gene>
    <name evidence="3" type="ORF">RM780_06945</name>
</gene>
<dbReference type="EMBL" id="JAVREN010000007">
    <property type="protein sequence ID" value="MDT0306697.1"/>
    <property type="molecule type" value="Genomic_DNA"/>
</dbReference>
<comment type="caution">
    <text evidence="3">The sequence shown here is derived from an EMBL/GenBank/DDBJ whole genome shotgun (WGS) entry which is preliminary data.</text>
</comment>
<feature type="domain" description="HTH cro/C1-type" evidence="2">
    <location>
        <begin position="33"/>
        <end position="83"/>
    </location>
</feature>
<dbReference type="SMART" id="SM00530">
    <property type="entry name" value="HTH_XRE"/>
    <property type="match status" value="1"/>
</dbReference>
<evidence type="ECO:0000313" key="3">
    <source>
        <dbReference type="EMBL" id="MDT0306697.1"/>
    </source>
</evidence>
<dbReference type="Pfam" id="PF13560">
    <property type="entry name" value="HTH_31"/>
    <property type="match status" value="1"/>
</dbReference>
<dbReference type="InterPro" id="IPR001387">
    <property type="entry name" value="Cro/C1-type_HTH"/>
</dbReference>
<evidence type="ECO:0000256" key="1">
    <source>
        <dbReference type="SAM" id="MobiDB-lite"/>
    </source>
</evidence>
<feature type="region of interest" description="Disordered" evidence="1">
    <location>
        <begin position="271"/>
        <end position="296"/>
    </location>
</feature>
<dbReference type="PROSITE" id="PS50943">
    <property type="entry name" value="HTH_CROC1"/>
    <property type="match status" value="1"/>
</dbReference>
<dbReference type="CDD" id="cd00093">
    <property type="entry name" value="HTH_XRE"/>
    <property type="match status" value="1"/>
</dbReference>
<dbReference type="Gene3D" id="1.10.260.40">
    <property type="entry name" value="lambda repressor-like DNA-binding domains"/>
    <property type="match status" value="1"/>
</dbReference>
<dbReference type="InterPro" id="IPR010982">
    <property type="entry name" value="Lambda_DNA-bd_dom_sf"/>
</dbReference>
<dbReference type="Gene3D" id="3.30.450.180">
    <property type="match status" value="1"/>
</dbReference>
<reference evidence="4" key="1">
    <citation type="submission" date="2023-07" db="EMBL/GenBank/DDBJ databases">
        <title>30 novel species of actinomycetes from the DSMZ collection.</title>
        <authorList>
            <person name="Nouioui I."/>
        </authorList>
    </citation>
    <scope>NUCLEOTIDE SEQUENCE [LARGE SCALE GENOMIC DNA]</scope>
    <source>
        <strain evidence="4">DSM 44917</strain>
    </source>
</reference>
<name>A0ABU2L5Q6_9ACTN</name>
<dbReference type="SUPFAM" id="SSF47413">
    <property type="entry name" value="lambda repressor-like DNA-binding domains"/>
    <property type="match status" value="1"/>
</dbReference>
<accession>A0ABU2L5Q6</accession>
<dbReference type="RefSeq" id="WP_311629634.1">
    <property type="nucleotide sequence ID" value="NZ_JAVREN010000007.1"/>
</dbReference>
<dbReference type="Pfam" id="PF17765">
    <property type="entry name" value="MLTR_LBD"/>
    <property type="match status" value="1"/>
</dbReference>
<protein>
    <submittedName>
        <fullName evidence="3">Helix-turn-helix transcriptional regulator</fullName>
    </submittedName>
</protein>
<dbReference type="InterPro" id="IPR041413">
    <property type="entry name" value="MLTR_LBD"/>
</dbReference>
<organism evidence="3 4">
    <name type="scientific">Streptomyces boetiae</name>
    <dbReference type="NCBI Taxonomy" id="3075541"/>
    <lineage>
        <taxon>Bacteria</taxon>
        <taxon>Bacillati</taxon>
        <taxon>Actinomycetota</taxon>
        <taxon>Actinomycetes</taxon>
        <taxon>Kitasatosporales</taxon>
        <taxon>Streptomycetaceae</taxon>
        <taxon>Streptomyces</taxon>
    </lineage>
</organism>
<keyword evidence="4" id="KW-1185">Reference proteome</keyword>
<evidence type="ECO:0000259" key="2">
    <source>
        <dbReference type="PROSITE" id="PS50943"/>
    </source>
</evidence>
<sequence>MSELGDFLRSRRAAVRPEDFGMPTGSARRRVPGLRREELALLAGISSDYYIRLEQGRTRNVSDAVLDAVADALQLGEDERTYLRNLARPAQGRRRAARPQRVRPGLLRLLESLHDVPAFVMGRRMDVLAWNALASVAVADFGALAPRDRNVAKHVFLFEGPDRYVEFEKIAKECVGHLRAYAGRHPGEPEMASLIGELSLGSEVFRRLWAGHTVQEKTHGTKLMRHPAVGEYTMAYETLPLPDDPDQALVTYTVAAGSESETSLRLLAGWTAGASRPAAPGRPAPAPATAPGQQPR</sequence>
<dbReference type="PANTHER" id="PTHR35010:SF2">
    <property type="entry name" value="BLL4672 PROTEIN"/>
    <property type="match status" value="1"/>
</dbReference>
<dbReference type="Proteomes" id="UP001183388">
    <property type="component" value="Unassembled WGS sequence"/>
</dbReference>
<evidence type="ECO:0000313" key="4">
    <source>
        <dbReference type="Proteomes" id="UP001183388"/>
    </source>
</evidence>
<proteinExistence type="predicted"/>